<dbReference type="GO" id="GO:0006357">
    <property type="term" value="P:regulation of transcription by RNA polymerase II"/>
    <property type="evidence" value="ECO:0007669"/>
    <property type="project" value="TreeGrafter"/>
</dbReference>
<evidence type="ECO:0000256" key="7">
    <source>
        <dbReference type="ARBA" id="ARBA00023242"/>
    </source>
</evidence>
<feature type="region of interest" description="Disordered" evidence="9">
    <location>
        <begin position="1"/>
        <end position="28"/>
    </location>
</feature>
<dbReference type="PROSITE" id="PS50157">
    <property type="entry name" value="ZINC_FINGER_C2H2_2"/>
    <property type="match status" value="1"/>
</dbReference>
<dbReference type="Proteomes" id="UP000799772">
    <property type="component" value="Unassembled WGS sequence"/>
</dbReference>
<dbReference type="EMBL" id="ML978127">
    <property type="protein sequence ID" value="KAF2098172.1"/>
    <property type="molecule type" value="Genomic_DNA"/>
</dbReference>
<dbReference type="PANTHER" id="PTHR46179">
    <property type="entry name" value="ZINC FINGER PROTEIN"/>
    <property type="match status" value="1"/>
</dbReference>
<feature type="compositionally biased region" description="Polar residues" evidence="9">
    <location>
        <begin position="169"/>
        <end position="179"/>
    </location>
</feature>
<protein>
    <recommendedName>
        <fullName evidence="10">C2H2-type domain-containing protein</fullName>
    </recommendedName>
</protein>
<sequence>MHRASADHPEREYNSIPATSTERHSSELDVGYGDPAWIEQNPCLHKETVYPFTGTFVERAALHATGQIALEPQELTTSNDIESLIATDGFDPHLRCLHTADADIFLQPNISEVAAGQSNESANSISYSQAGLQSGGWYGSGLLDVENTAPGNLPGSTSAPPDDAAVHLNDNSSSDSQAQFACTEPGCDRTYHLASSLSRHRATHTSRRFPCKYCRKYQGEDAFKRKDHLRQHIQRCHGVEKEEFEKYCSYKGCRHTKAEGWAGFRNSKEFSQHMRLEHGDGVYECGFPGCNRTGKMGFKRESDLQKHRSKAHATSMPGVLPSSQPSSSWA</sequence>
<evidence type="ECO:0000256" key="4">
    <source>
        <dbReference type="ARBA" id="ARBA00022833"/>
    </source>
</evidence>
<dbReference type="PANTHER" id="PTHR46179:SF13">
    <property type="entry name" value="C2H2-TYPE DOMAIN-CONTAINING PROTEIN"/>
    <property type="match status" value="1"/>
</dbReference>
<keyword evidence="5" id="KW-0805">Transcription regulation</keyword>
<evidence type="ECO:0000256" key="9">
    <source>
        <dbReference type="SAM" id="MobiDB-lite"/>
    </source>
</evidence>
<dbReference type="SUPFAM" id="SSF57667">
    <property type="entry name" value="beta-beta-alpha zinc fingers"/>
    <property type="match status" value="1"/>
</dbReference>
<comment type="subcellular location">
    <subcellularLocation>
        <location evidence="1">Nucleus</location>
    </subcellularLocation>
</comment>
<keyword evidence="4" id="KW-0862">Zinc</keyword>
<feature type="domain" description="C2H2-type" evidence="10">
    <location>
        <begin position="180"/>
        <end position="209"/>
    </location>
</feature>
<dbReference type="InterPro" id="IPR013087">
    <property type="entry name" value="Znf_C2H2_type"/>
</dbReference>
<feature type="region of interest" description="Disordered" evidence="9">
    <location>
        <begin position="148"/>
        <end position="179"/>
    </location>
</feature>
<keyword evidence="3 8" id="KW-0863">Zinc-finger</keyword>
<evidence type="ECO:0000313" key="11">
    <source>
        <dbReference type="EMBL" id="KAF2098172.1"/>
    </source>
</evidence>
<dbReference type="GO" id="GO:0008270">
    <property type="term" value="F:zinc ion binding"/>
    <property type="evidence" value="ECO:0007669"/>
    <property type="project" value="UniProtKB-KW"/>
</dbReference>
<reference evidence="11" key="1">
    <citation type="journal article" date="2020" name="Stud. Mycol.">
        <title>101 Dothideomycetes genomes: a test case for predicting lifestyles and emergence of pathogens.</title>
        <authorList>
            <person name="Haridas S."/>
            <person name="Albert R."/>
            <person name="Binder M."/>
            <person name="Bloem J."/>
            <person name="Labutti K."/>
            <person name="Salamov A."/>
            <person name="Andreopoulos B."/>
            <person name="Baker S."/>
            <person name="Barry K."/>
            <person name="Bills G."/>
            <person name="Bluhm B."/>
            <person name="Cannon C."/>
            <person name="Castanera R."/>
            <person name="Culley D."/>
            <person name="Daum C."/>
            <person name="Ezra D."/>
            <person name="Gonzalez J."/>
            <person name="Henrissat B."/>
            <person name="Kuo A."/>
            <person name="Liang C."/>
            <person name="Lipzen A."/>
            <person name="Lutzoni F."/>
            <person name="Magnuson J."/>
            <person name="Mondo S."/>
            <person name="Nolan M."/>
            <person name="Ohm R."/>
            <person name="Pangilinan J."/>
            <person name="Park H.-J."/>
            <person name="Ramirez L."/>
            <person name="Alfaro M."/>
            <person name="Sun H."/>
            <person name="Tritt A."/>
            <person name="Yoshinaga Y."/>
            <person name="Zwiers L.-H."/>
            <person name="Turgeon B."/>
            <person name="Goodwin S."/>
            <person name="Spatafora J."/>
            <person name="Crous P."/>
            <person name="Grigoriev I."/>
        </authorList>
    </citation>
    <scope>NUCLEOTIDE SEQUENCE</scope>
    <source>
        <strain evidence="11">CBS 133067</strain>
    </source>
</reference>
<keyword evidence="7" id="KW-0539">Nucleus</keyword>
<evidence type="ECO:0000256" key="1">
    <source>
        <dbReference type="ARBA" id="ARBA00004123"/>
    </source>
</evidence>
<evidence type="ECO:0000259" key="10">
    <source>
        <dbReference type="PROSITE" id="PS50157"/>
    </source>
</evidence>
<dbReference type="OrthoDB" id="2687452at2759"/>
<dbReference type="SMART" id="SM00355">
    <property type="entry name" value="ZnF_C2H2"/>
    <property type="match status" value="4"/>
</dbReference>
<dbReference type="InterPro" id="IPR036236">
    <property type="entry name" value="Znf_C2H2_sf"/>
</dbReference>
<organism evidence="11 12">
    <name type="scientific">Rhizodiscina lignyota</name>
    <dbReference type="NCBI Taxonomy" id="1504668"/>
    <lineage>
        <taxon>Eukaryota</taxon>
        <taxon>Fungi</taxon>
        <taxon>Dikarya</taxon>
        <taxon>Ascomycota</taxon>
        <taxon>Pezizomycotina</taxon>
        <taxon>Dothideomycetes</taxon>
        <taxon>Pleosporomycetidae</taxon>
        <taxon>Aulographales</taxon>
        <taxon>Rhizodiscinaceae</taxon>
        <taxon>Rhizodiscina</taxon>
    </lineage>
</organism>
<evidence type="ECO:0000256" key="8">
    <source>
        <dbReference type="PROSITE-ProRule" id="PRU00042"/>
    </source>
</evidence>
<evidence type="ECO:0000256" key="3">
    <source>
        <dbReference type="ARBA" id="ARBA00022771"/>
    </source>
</evidence>
<feature type="compositionally biased region" description="Polar residues" evidence="9">
    <location>
        <begin position="321"/>
        <end position="330"/>
    </location>
</feature>
<feature type="compositionally biased region" description="Basic and acidic residues" evidence="9">
    <location>
        <begin position="1"/>
        <end position="13"/>
    </location>
</feature>
<proteinExistence type="predicted"/>
<evidence type="ECO:0000313" key="12">
    <source>
        <dbReference type="Proteomes" id="UP000799772"/>
    </source>
</evidence>
<keyword evidence="6" id="KW-0804">Transcription</keyword>
<dbReference type="Gene3D" id="3.30.160.60">
    <property type="entry name" value="Classic Zinc Finger"/>
    <property type="match status" value="2"/>
</dbReference>
<evidence type="ECO:0000256" key="5">
    <source>
        <dbReference type="ARBA" id="ARBA00023015"/>
    </source>
</evidence>
<dbReference type="AlphaFoldDB" id="A0A9P4M8B0"/>
<dbReference type="GO" id="GO:0005634">
    <property type="term" value="C:nucleus"/>
    <property type="evidence" value="ECO:0007669"/>
    <property type="project" value="UniProtKB-SubCell"/>
</dbReference>
<evidence type="ECO:0000256" key="6">
    <source>
        <dbReference type="ARBA" id="ARBA00023163"/>
    </source>
</evidence>
<dbReference type="InterPro" id="IPR051061">
    <property type="entry name" value="Zinc_finger_trans_reg"/>
</dbReference>
<accession>A0A9P4M8B0</accession>
<keyword evidence="2" id="KW-0479">Metal-binding</keyword>
<evidence type="ECO:0000256" key="2">
    <source>
        <dbReference type="ARBA" id="ARBA00022723"/>
    </source>
</evidence>
<dbReference type="PROSITE" id="PS00028">
    <property type="entry name" value="ZINC_FINGER_C2H2_1"/>
    <property type="match status" value="1"/>
</dbReference>
<keyword evidence="12" id="KW-1185">Reference proteome</keyword>
<name>A0A9P4M8B0_9PEZI</name>
<gene>
    <name evidence="11" type="ORF">NA57DRAFT_57338</name>
</gene>
<comment type="caution">
    <text evidence="11">The sequence shown here is derived from an EMBL/GenBank/DDBJ whole genome shotgun (WGS) entry which is preliminary data.</text>
</comment>
<feature type="region of interest" description="Disordered" evidence="9">
    <location>
        <begin position="300"/>
        <end position="330"/>
    </location>
</feature>